<dbReference type="EMBL" id="GGEC01070963">
    <property type="protein sequence ID" value="MBX51447.1"/>
    <property type="molecule type" value="Transcribed_RNA"/>
</dbReference>
<proteinExistence type="predicted"/>
<sequence length="24" mass="2773">MTLKKGYTKSYNAKAELYVNCSFL</sequence>
<name>A0A2P2P9S7_RHIMU</name>
<dbReference type="AlphaFoldDB" id="A0A2P2P9S7"/>
<protein>
    <submittedName>
        <fullName evidence="1">Uncharacterized protein</fullName>
    </submittedName>
</protein>
<organism evidence="1">
    <name type="scientific">Rhizophora mucronata</name>
    <name type="common">Asiatic mangrove</name>
    <dbReference type="NCBI Taxonomy" id="61149"/>
    <lineage>
        <taxon>Eukaryota</taxon>
        <taxon>Viridiplantae</taxon>
        <taxon>Streptophyta</taxon>
        <taxon>Embryophyta</taxon>
        <taxon>Tracheophyta</taxon>
        <taxon>Spermatophyta</taxon>
        <taxon>Magnoliopsida</taxon>
        <taxon>eudicotyledons</taxon>
        <taxon>Gunneridae</taxon>
        <taxon>Pentapetalae</taxon>
        <taxon>rosids</taxon>
        <taxon>fabids</taxon>
        <taxon>Malpighiales</taxon>
        <taxon>Rhizophoraceae</taxon>
        <taxon>Rhizophora</taxon>
    </lineage>
</organism>
<reference evidence="1" key="1">
    <citation type="submission" date="2018-02" db="EMBL/GenBank/DDBJ databases">
        <title>Rhizophora mucronata_Transcriptome.</title>
        <authorList>
            <person name="Meera S.P."/>
            <person name="Sreeshan A."/>
            <person name="Augustine A."/>
        </authorList>
    </citation>
    <scope>NUCLEOTIDE SEQUENCE</scope>
    <source>
        <tissue evidence="1">Leaf</tissue>
    </source>
</reference>
<evidence type="ECO:0000313" key="1">
    <source>
        <dbReference type="EMBL" id="MBX51447.1"/>
    </source>
</evidence>
<accession>A0A2P2P9S7</accession>